<dbReference type="AlphaFoldDB" id="A0A177CDI5"/>
<dbReference type="InParanoid" id="A0A177CDI5"/>
<organism evidence="1 2">
    <name type="scientific">Paraphaeosphaeria sporulosa</name>
    <dbReference type="NCBI Taxonomy" id="1460663"/>
    <lineage>
        <taxon>Eukaryota</taxon>
        <taxon>Fungi</taxon>
        <taxon>Dikarya</taxon>
        <taxon>Ascomycota</taxon>
        <taxon>Pezizomycotina</taxon>
        <taxon>Dothideomycetes</taxon>
        <taxon>Pleosporomycetidae</taxon>
        <taxon>Pleosporales</taxon>
        <taxon>Massarineae</taxon>
        <taxon>Didymosphaeriaceae</taxon>
        <taxon>Paraphaeosphaeria</taxon>
    </lineage>
</organism>
<name>A0A177CDI5_9PLEO</name>
<dbReference type="GeneID" id="28771000"/>
<accession>A0A177CDI5</accession>
<dbReference type="Proteomes" id="UP000077069">
    <property type="component" value="Unassembled WGS sequence"/>
</dbReference>
<keyword evidence="2" id="KW-1185">Reference proteome</keyword>
<dbReference type="EMBL" id="KV441553">
    <property type="protein sequence ID" value="OAG04952.1"/>
    <property type="molecule type" value="Genomic_DNA"/>
</dbReference>
<dbReference type="RefSeq" id="XP_018035317.1">
    <property type="nucleotide sequence ID" value="XM_018187514.1"/>
</dbReference>
<sequence>MAENPRGGGLWLCGLLGRRRCLGRDDRQGRRVSIVGARQQQEGETHPRKGLFIGESELSLQRSDRCAHRQTRQKKPAMIGGKTGLVVRSHNALHASGDDSVRQRDIGCILDGRNTAPRQHLERLFKCTARKSRVLTHSAEWSWSSSQGSTQMLLRTSKWR</sequence>
<reference evidence="1 2" key="1">
    <citation type="submission" date="2016-05" db="EMBL/GenBank/DDBJ databases">
        <title>Comparative analysis of secretome profiles of manganese(II)-oxidizing ascomycete fungi.</title>
        <authorList>
            <consortium name="DOE Joint Genome Institute"/>
            <person name="Zeiner C.A."/>
            <person name="Purvine S.O."/>
            <person name="Zink E.M."/>
            <person name="Wu S."/>
            <person name="Pasa-Tolic L."/>
            <person name="Chaput D.L."/>
            <person name="Haridas S."/>
            <person name="Grigoriev I.V."/>
            <person name="Santelli C.M."/>
            <person name="Hansel C.M."/>
        </authorList>
    </citation>
    <scope>NUCLEOTIDE SEQUENCE [LARGE SCALE GENOMIC DNA]</scope>
    <source>
        <strain evidence="1 2">AP3s5-JAC2a</strain>
    </source>
</reference>
<protein>
    <submittedName>
        <fullName evidence="1">Uncharacterized protein</fullName>
    </submittedName>
</protein>
<proteinExistence type="predicted"/>
<evidence type="ECO:0000313" key="1">
    <source>
        <dbReference type="EMBL" id="OAG04952.1"/>
    </source>
</evidence>
<evidence type="ECO:0000313" key="2">
    <source>
        <dbReference type="Proteomes" id="UP000077069"/>
    </source>
</evidence>
<gene>
    <name evidence="1" type="ORF">CC84DRAFT_810049</name>
</gene>